<evidence type="ECO:0000256" key="1">
    <source>
        <dbReference type="SAM" id="MobiDB-lite"/>
    </source>
</evidence>
<evidence type="ECO:0000313" key="3">
    <source>
        <dbReference type="Proteomes" id="UP001341840"/>
    </source>
</evidence>
<feature type="region of interest" description="Disordered" evidence="1">
    <location>
        <begin position="1"/>
        <end position="142"/>
    </location>
</feature>
<organism evidence="2 3">
    <name type="scientific">Stylosanthes scabra</name>
    <dbReference type="NCBI Taxonomy" id="79078"/>
    <lineage>
        <taxon>Eukaryota</taxon>
        <taxon>Viridiplantae</taxon>
        <taxon>Streptophyta</taxon>
        <taxon>Embryophyta</taxon>
        <taxon>Tracheophyta</taxon>
        <taxon>Spermatophyta</taxon>
        <taxon>Magnoliopsida</taxon>
        <taxon>eudicotyledons</taxon>
        <taxon>Gunneridae</taxon>
        <taxon>Pentapetalae</taxon>
        <taxon>rosids</taxon>
        <taxon>fabids</taxon>
        <taxon>Fabales</taxon>
        <taxon>Fabaceae</taxon>
        <taxon>Papilionoideae</taxon>
        <taxon>50 kb inversion clade</taxon>
        <taxon>dalbergioids sensu lato</taxon>
        <taxon>Dalbergieae</taxon>
        <taxon>Pterocarpus clade</taxon>
        <taxon>Stylosanthes</taxon>
    </lineage>
</organism>
<accession>A0ABU6R960</accession>
<keyword evidence="3" id="KW-1185">Reference proteome</keyword>
<comment type="caution">
    <text evidence="2">The sequence shown here is derived from an EMBL/GenBank/DDBJ whole genome shotgun (WGS) entry which is preliminary data.</text>
</comment>
<feature type="compositionally biased region" description="Basic and acidic residues" evidence="1">
    <location>
        <begin position="69"/>
        <end position="90"/>
    </location>
</feature>
<proteinExistence type="predicted"/>
<sequence length="193" mass="21676">MRNTIFPPKKRNVVNKAHDDDDVANADEKNKELLGDDSTGFSSKDPNNEEDATLKDLPPYTSKGSTVENIKKESLSPDEKSDGMEKENVKGKNIIIPNDVDGDDSSDDDELDEENDDSDDDDSQGEKRSKQMRKKHKKKTRSIMEIYQKLEAIVPQESSNKSPSPLAVEDLNEVNMLKDNSSFWVSLEASENQ</sequence>
<evidence type="ECO:0000313" key="2">
    <source>
        <dbReference type="EMBL" id="MED6120404.1"/>
    </source>
</evidence>
<feature type="compositionally biased region" description="Basic residues" evidence="1">
    <location>
        <begin position="130"/>
        <end position="141"/>
    </location>
</feature>
<name>A0ABU6R960_9FABA</name>
<dbReference type="Proteomes" id="UP001341840">
    <property type="component" value="Unassembled WGS sequence"/>
</dbReference>
<reference evidence="2 3" key="1">
    <citation type="journal article" date="2023" name="Plants (Basel)">
        <title>Bridging the Gap: Combining Genomics and Transcriptomics Approaches to Understand Stylosanthes scabra, an Orphan Legume from the Brazilian Caatinga.</title>
        <authorList>
            <person name="Ferreira-Neto J.R.C."/>
            <person name="da Silva M.D."/>
            <person name="Binneck E."/>
            <person name="de Melo N.F."/>
            <person name="da Silva R.H."/>
            <person name="de Melo A.L.T.M."/>
            <person name="Pandolfi V."/>
            <person name="Bustamante F.O."/>
            <person name="Brasileiro-Vidal A.C."/>
            <person name="Benko-Iseppon A.M."/>
        </authorList>
    </citation>
    <scope>NUCLEOTIDE SEQUENCE [LARGE SCALE GENOMIC DNA]</scope>
    <source>
        <tissue evidence="2">Leaves</tissue>
    </source>
</reference>
<dbReference type="EMBL" id="JASCZI010030274">
    <property type="protein sequence ID" value="MED6120404.1"/>
    <property type="molecule type" value="Genomic_DNA"/>
</dbReference>
<gene>
    <name evidence="2" type="ORF">PIB30_020596</name>
</gene>
<feature type="compositionally biased region" description="Acidic residues" evidence="1">
    <location>
        <begin position="100"/>
        <end position="123"/>
    </location>
</feature>
<protein>
    <submittedName>
        <fullName evidence="2">Uncharacterized protein</fullName>
    </submittedName>
</protein>